<keyword evidence="1" id="KW-0812">Transmembrane</keyword>
<evidence type="ECO:0000256" key="1">
    <source>
        <dbReference type="SAM" id="Phobius"/>
    </source>
</evidence>
<keyword evidence="1" id="KW-0472">Membrane</keyword>
<dbReference type="EnsemblPlants" id="Pp3c24_19580V3.1">
    <property type="protein sequence ID" value="PAC:32910082.CDS.1"/>
    <property type="gene ID" value="Pp3c24_19580"/>
</dbReference>
<sequence>MFSTELVNLFSTTAFCVLSCLLFRCIMLVSLLLGVSCAQVEVTKAIAHPAIIVFAKHVLRCGNVNFQCGLTSRCAWKRMSKQLLGAPKLSSWSLLIL</sequence>
<keyword evidence="1" id="KW-1133">Transmembrane helix</keyword>
<evidence type="ECO:0000313" key="3">
    <source>
        <dbReference type="EnsemblPlants" id="PAC:32910082.CDS.1"/>
    </source>
</evidence>
<evidence type="ECO:0000313" key="2">
    <source>
        <dbReference type="EMBL" id="PNR28701.1"/>
    </source>
</evidence>
<reference evidence="2 4" key="2">
    <citation type="journal article" date="2018" name="Plant J.">
        <title>The Physcomitrella patens chromosome-scale assembly reveals moss genome structure and evolution.</title>
        <authorList>
            <person name="Lang D."/>
            <person name="Ullrich K.K."/>
            <person name="Murat F."/>
            <person name="Fuchs J."/>
            <person name="Jenkins J."/>
            <person name="Haas F.B."/>
            <person name="Piednoel M."/>
            <person name="Gundlach H."/>
            <person name="Van Bel M."/>
            <person name="Meyberg R."/>
            <person name="Vives C."/>
            <person name="Morata J."/>
            <person name="Symeonidi A."/>
            <person name="Hiss M."/>
            <person name="Muchero W."/>
            <person name="Kamisugi Y."/>
            <person name="Saleh O."/>
            <person name="Blanc G."/>
            <person name="Decker E.L."/>
            <person name="van Gessel N."/>
            <person name="Grimwood J."/>
            <person name="Hayes R.D."/>
            <person name="Graham S.W."/>
            <person name="Gunter L.E."/>
            <person name="McDaniel S.F."/>
            <person name="Hoernstein S.N.W."/>
            <person name="Larsson A."/>
            <person name="Li F.W."/>
            <person name="Perroud P.F."/>
            <person name="Phillips J."/>
            <person name="Ranjan P."/>
            <person name="Rokshar D.S."/>
            <person name="Rothfels C.J."/>
            <person name="Schneider L."/>
            <person name="Shu S."/>
            <person name="Stevenson D.W."/>
            <person name="Thummler F."/>
            <person name="Tillich M."/>
            <person name="Villarreal Aguilar J.C."/>
            <person name="Widiez T."/>
            <person name="Wong G.K."/>
            <person name="Wymore A."/>
            <person name="Zhang Y."/>
            <person name="Zimmer A.D."/>
            <person name="Quatrano R.S."/>
            <person name="Mayer K.F.X."/>
            <person name="Goodstein D."/>
            <person name="Casacuberta J.M."/>
            <person name="Vandepoele K."/>
            <person name="Reski R."/>
            <person name="Cuming A.C."/>
            <person name="Tuskan G.A."/>
            <person name="Maumus F."/>
            <person name="Salse J."/>
            <person name="Schmutz J."/>
            <person name="Rensing S.A."/>
        </authorList>
    </citation>
    <scope>NUCLEOTIDE SEQUENCE [LARGE SCALE GENOMIC DNA]</scope>
    <source>
        <strain evidence="3 4">cv. Gransden 2004</strain>
    </source>
</reference>
<accession>A0A2K1IHE6</accession>
<dbReference type="EMBL" id="ABEU02000024">
    <property type="protein sequence ID" value="PNR28701.1"/>
    <property type="molecule type" value="Genomic_DNA"/>
</dbReference>
<reference evidence="2 4" key="1">
    <citation type="journal article" date="2008" name="Science">
        <title>The Physcomitrella genome reveals evolutionary insights into the conquest of land by plants.</title>
        <authorList>
            <person name="Rensing S."/>
            <person name="Lang D."/>
            <person name="Zimmer A."/>
            <person name="Terry A."/>
            <person name="Salamov A."/>
            <person name="Shapiro H."/>
            <person name="Nishiyama T."/>
            <person name="Perroud P.-F."/>
            <person name="Lindquist E."/>
            <person name="Kamisugi Y."/>
            <person name="Tanahashi T."/>
            <person name="Sakakibara K."/>
            <person name="Fujita T."/>
            <person name="Oishi K."/>
            <person name="Shin-I T."/>
            <person name="Kuroki Y."/>
            <person name="Toyoda A."/>
            <person name="Suzuki Y."/>
            <person name="Hashimoto A."/>
            <person name="Yamaguchi K."/>
            <person name="Sugano A."/>
            <person name="Kohara Y."/>
            <person name="Fujiyama A."/>
            <person name="Anterola A."/>
            <person name="Aoki S."/>
            <person name="Ashton N."/>
            <person name="Barbazuk W.B."/>
            <person name="Barker E."/>
            <person name="Bennetzen J."/>
            <person name="Bezanilla M."/>
            <person name="Blankenship R."/>
            <person name="Cho S.H."/>
            <person name="Dutcher S."/>
            <person name="Estelle M."/>
            <person name="Fawcett J.A."/>
            <person name="Gundlach H."/>
            <person name="Hanada K."/>
            <person name="Heyl A."/>
            <person name="Hicks K.A."/>
            <person name="Hugh J."/>
            <person name="Lohr M."/>
            <person name="Mayer K."/>
            <person name="Melkozernov A."/>
            <person name="Murata T."/>
            <person name="Nelson D."/>
            <person name="Pils B."/>
            <person name="Prigge M."/>
            <person name="Reiss B."/>
            <person name="Renner T."/>
            <person name="Rombauts S."/>
            <person name="Rushton P."/>
            <person name="Sanderfoot A."/>
            <person name="Schween G."/>
            <person name="Shiu S.-H."/>
            <person name="Stueber K."/>
            <person name="Theodoulou F.L."/>
            <person name="Tu H."/>
            <person name="Van de Peer Y."/>
            <person name="Verrier P.J."/>
            <person name="Waters E."/>
            <person name="Wood A."/>
            <person name="Yang L."/>
            <person name="Cove D."/>
            <person name="Cuming A."/>
            <person name="Hasebe M."/>
            <person name="Lucas S."/>
            <person name="Mishler D.B."/>
            <person name="Reski R."/>
            <person name="Grigoriev I."/>
            <person name="Quatrano R.S."/>
            <person name="Boore J.L."/>
        </authorList>
    </citation>
    <scope>NUCLEOTIDE SEQUENCE [LARGE SCALE GENOMIC DNA]</scope>
    <source>
        <strain evidence="3 4">cv. Gransden 2004</strain>
    </source>
</reference>
<dbReference type="Proteomes" id="UP000006727">
    <property type="component" value="Chromosome 24"/>
</dbReference>
<dbReference type="Gramene" id="Pp3c24_19580V3.1">
    <property type="protein sequence ID" value="PAC:32910082.CDS.1"/>
    <property type="gene ID" value="Pp3c24_19580"/>
</dbReference>
<name>A0A2K1IHE6_PHYPA</name>
<reference evidence="3" key="3">
    <citation type="submission" date="2020-12" db="UniProtKB">
        <authorList>
            <consortium name="EnsemblPlants"/>
        </authorList>
    </citation>
    <scope>IDENTIFICATION</scope>
</reference>
<feature type="transmembrane region" description="Helical" evidence="1">
    <location>
        <begin position="12"/>
        <end position="35"/>
    </location>
</feature>
<proteinExistence type="predicted"/>
<protein>
    <submittedName>
        <fullName evidence="2 3">Uncharacterized protein</fullName>
    </submittedName>
</protein>
<gene>
    <name evidence="2" type="ORF">PHYPA_029294</name>
</gene>
<keyword evidence="4" id="KW-1185">Reference proteome</keyword>
<organism evidence="2">
    <name type="scientific">Physcomitrium patens</name>
    <name type="common">Spreading-leaved earth moss</name>
    <name type="synonym">Physcomitrella patens</name>
    <dbReference type="NCBI Taxonomy" id="3218"/>
    <lineage>
        <taxon>Eukaryota</taxon>
        <taxon>Viridiplantae</taxon>
        <taxon>Streptophyta</taxon>
        <taxon>Embryophyta</taxon>
        <taxon>Bryophyta</taxon>
        <taxon>Bryophytina</taxon>
        <taxon>Bryopsida</taxon>
        <taxon>Funariidae</taxon>
        <taxon>Funariales</taxon>
        <taxon>Funariaceae</taxon>
        <taxon>Physcomitrium</taxon>
    </lineage>
</organism>
<evidence type="ECO:0000313" key="4">
    <source>
        <dbReference type="Proteomes" id="UP000006727"/>
    </source>
</evidence>
<dbReference type="AlphaFoldDB" id="A0A2K1IHE6"/>